<dbReference type="Gene3D" id="2.130.10.10">
    <property type="entry name" value="YVTN repeat-like/Quinoprotein amine dehydrogenase"/>
    <property type="match status" value="2"/>
</dbReference>
<evidence type="ECO:0000256" key="3">
    <source>
        <dbReference type="PROSITE-ProRule" id="PRU00221"/>
    </source>
</evidence>
<evidence type="ECO:0000256" key="2">
    <source>
        <dbReference type="ARBA" id="ARBA00022737"/>
    </source>
</evidence>
<comment type="caution">
    <text evidence="5">The sequence shown here is derived from an EMBL/GenBank/DDBJ whole genome shotgun (WGS) entry which is preliminary data.</text>
</comment>
<reference evidence="5" key="1">
    <citation type="journal article" date="2020" name="New Phytol.">
        <title>Comparative genomics reveals dynamic genome evolution in host specialist ectomycorrhizal fungi.</title>
        <authorList>
            <person name="Lofgren L.A."/>
            <person name="Nguyen N.H."/>
            <person name="Vilgalys R."/>
            <person name="Ruytinx J."/>
            <person name="Liao H.L."/>
            <person name="Branco S."/>
            <person name="Kuo A."/>
            <person name="LaButti K."/>
            <person name="Lipzen A."/>
            <person name="Andreopoulos W."/>
            <person name="Pangilinan J."/>
            <person name="Riley R."/>
            <person name="Hundley H."/>
            <person name="Na H."/>
            <person name="Barry K."/>
            <person name="Grigoriev I.V."/>
            <person name="Stajich J.E."/>
            <person name="Kennedy P.G."/>
        </authorList>
    </citation>
    <scope>NUCLEOTIDE SEQUENCE</scope>
    <source>
        <strain evidence="5">FC203</strain>
    </source>
</reference>
<dbReference type="PANTHER" id="PTHR15574:SF40">
    <property type="entry name" value="WD AND TETRATRICOPEPTIDE REPEATS PROTEIN 1"/>
    <property type="match status" value="1"/>
</dbReference>
<keyword evidence="6" id="KW-1185">Reference proteome</keyword>
<name>A0AAD4EJ38_9AGAM</name>
<dbReference type="InterPro" id="IPR045151">
    <property type="entry name" value="DCAF8"/>
</dbReference>
<evidence type="ECO:0000313" key="6">
    <source>
        <dbReference type="Proteomes" id="UP001195769"/>
    </source>
</evidence>
<dbReference type="Proteomes" id="UP001195769">
    <property type="component" value="Unassembled WGS sequence"/>
</dbReference>
<feature type="repeat" description="WD" evidence="3">
    <location>
        <begin position="11"/>
        <end position="38"/>
    </location>
</feature>
<gene>
    <name evidence="5" type="ORF">F5891DRAFT_1000233</name>
</gene>
<dbReference type="Pfam" id="PF00400">
    <property type="entry name" value="WD40"/>
    <property type="match status" value="2"/>
</dbReference>
<dbReference type="InterPro" id="IPR036322">
    <property type="entry name" value="WD40_repeat_dom_sf"/>
</dbReference>
<evidence type="ECO:0000313" key="5">
    <source>
        <dbReference type="EMBL" id="KAG1907148.1"/>
    </source>
</evidence>
<dbReference type="InterPro" id="IPR015943">
    <property type="entry name" value="WD40/YVTN_repeat-like_dom_sf"/>
</dbReference>
<keyword evidence="2" id="KW-0677">Repeat</keyword>
<dbReference type="GO" id="GO:0045717">
    <property type="term" value="P:negative regulation of fatty acid biosynthetic process"/>
    <property type="evidence" value="ECO:0007669"/>
    <property type="project" value="TreeGrafter"/>
</dbReference>
<protein>
    <submittedName>
        <fullName evidence="5">WD40 repeat-like protein</fullName>
    </submittedName>
</protein>
<dbReference type="InterPro" id="IPR001680">
    <property type="entry name" value="WD40_rpt"/>
</dbReference>
<dbReference type="SMART" id="SM00320">
    <property type="entry name" value="WD40"/>
    <property type="match status" value="5"/>
</dbReference>
<feature type="compositionally biased region" description="Acidic residues" evidence="4">
    <location>
        <begin position="337"/>
        <end position="367"/>
    </location>
</feature>
<sequence>MIALALLRSCVNAVSWAQGGELLITSGDDTKVRVWRMDPSGSTGANASNAESQEEYPFACQSVIDTGHTQNVFNAQMLPFSTRYRQVRVFDVGEVVGQSPTGSEMEYTTRESCIRVLRCHTGRTKRIITEDSPDLFLTVAEDGQVRQHDLRTSHSCTSGACPAPLVTLPHELSTIALSPLTPYQFVVGGESPYAHLFDRRHAGRYLHAEWGVPPDANSATTCVRRFGRRSRAKAERRGFEHITGARMSDWNGHEVNSYHLAGVFLYSTRDEPESFEDQRGPHSILTPNAKRRRLSTTKSPSSHGEPLTGPDIEMIVEDQLESLFANNVTDSINNLSQEDDEDGDNDDDDDDDDDDEDGDDEDDDDDDHLFTPEDADSHQAVPVVYPRTRFTGHCNIETIKDVNFLGSHDEFVTSGSDDGNFFIWRKSTGELVDILEGDQHVVNVIESHPHLPLVAVSGIDTTVKLFAPARGVPSFSRWNNAEAIKKNNAARASRAGLSGSAELQFAYLVLNYQQALRGTRGGGEESEAQLTQCINQ</sequence>
<evidence type="ECO:0000256" key="1">
    <source>
        <dbReference type="ARBA" id="ARBA00022574"/>
    </source>
</evidence>
<proteinExistence type="predicted"/>
<feature type="region of interest" description="Disordered" evidence="4">
    <location>
        <begin position="272"/>
        <end position="309"/>
    </location>
</feature>
<dbReference type="GO" id="GO:0005737">
    <property type="term" value="C:cytoplasm"/>
    <property type="evidence" value="ECO:0007669"/>
    <property type="project" value="TreeGrafter"/>
</dbReference>
<dbReference type="AlphaFoldDB" id="A0AAD4EJ38"/>
<feature type="compositionally biased region" description="Basic and acidic residues" evidence="4">
    <location>
        <begin position="368"/>
        <end position="377"/>
    </location>
</feature>
<dbReference type="GeneID" id="64654394"/>
<organism evidence="5 6">
    <name type="scientific">Suillus fuscotomentosus</name>
    <dbReference type="NCBI Taxonomy" id="1912939"/>
    <lineage>
        <taxon>Eukaryota</taxon>
        <taxon>Fungi</taxon>
        <taxon>Dikarya</taxon>
        <taxon>Basidiomycota</taxon>
        <taxon>Agaricomycotina</taxon>
        <taxon>Agaricomycetes</taxon>
        <taxon>Agaricomycetidae</taxon>
        <taxon>Boletales</taxon>
        <taxon>Suillineae</taxon>
        <taxon>Suillaceae</taxon>
        <taxon>Suillus</taxon>
    </lineage>
</organism>
<dbReference type="GO" id="GO:0080008">
    <property type="term" value="C:Cul4-RING E3 ubiquitin ligase complex"/>
    <property type="evidence" value="ECO:0007669"/>
    <property type="project" value="TreeGrafter"/>
</dbReference>
<keyword evidence="1 3" id="KW-0853">WD repeat</keyword>
<evidence type="ECO:0000256" key="4">
    <source>
        <dbReference type="SAM" id="MobiDB-lite"/>
    </source>
</evidence>
<accession>A0AAD4EJ38</accession>
<feature type="region of interest" description="Disordered" evidence="4">
    <location>
        <begin position="333"/>
        <end position="382"/>
    </location>
</feature>
<dbReference type="EMBL" id="JABBWK010000003">
    <property type="protein sequence ID" value="KAG1907148.1"/>
    <property type="molecule type" value="Genomic_DNA"/>
</dbReference>
<dbReference type="PANTHER" id="PTHR15574">
    <property type="entry name" value="WD REPEAT DOMAIN-CONTAINING FAMILY"/>
    <property type="match status" value="1"/>
</dbReference>
<dbReference type="PROSITE" id="PS50082">
    <property type="entry name" value="WD_REPEATS_2"/>
    <property type="match status" value="1"/>
</dbReference>
<dbReference type="SUPFAM" id="SSF50978">
    <property type="entry name" value="WD40 repeat-like"/>
    <property type="match status" value="1"/>
</dbReference>
<dbReference type="RefSeq" id="XP_041232723.1">
    <property type="nucleotide sequence ID" value="XM_041360096.1"/>
</dbReference>